<evidence type="ECO:0000259" key="2">
    <source>
        <dbReference type="PROSITE" id="PS51321"/>
    </source>
</evidence>
<accession>A0A3N4L8B1</accession>
<feature type="compositionally biased region" description="Basic and acidic residues" evidence="1">
    <location>
        <begin position="277"/>
        <end position="291"/>
    </location>
</feature>
<dbReference type="InterPro" id="IPR012921">
    <property type="entry name" value="SPOC_C"/>
</dbReference>
<evidence type="ECO:0000313" key="3">
    <source>
        <dbReference type="EMBL" id="RPB16871.1"/>
    </source>
</evidence>
<dbReference type="GO" id="GO:0001139">
    <property type="term" value="F:RNA polymerase II complex recruiting activity"/>
    <property type="evidence" value="ECO:0007669"/>
    <property type="project" value="TreeGrafter"/>
</dbReference>
<dbReference type="GO" id="GO:0000977">
    <property type="term" value="F:RNA polymerase II transcription regulatory region sequence-specific DNA binding"/>
    <property type="evidence" value="ECO:0007669"/>
    <property type="project" value="TreeGrafter"/>
</dbReference>
<feature type="domain" description="TFIIS central" evidence="2">
    <location>
        <begin position="1"/>
        <end position="121"/>
    </location>
</feature>
<dbReference type="GO" id="GO:0031440">
    <property type="term" value="P:regulation of mRNA 3'-end processing"/>
    <property type="evidence" value="ECO:0007669"/>
    <property type="project" value="TreeGrafter"/>
</dbReference>
<sequence length="597" mass="66328">MTPLIERSSPLVSENELILAEGQTINKLCERLALQVEHHVYLLFFKGGELPPEYTKKVRSVAYNLRANPSLSEELLKENLEPSRLAHMTTDEMASKELKELMQKIRLESEKHNTLITETGPRIRRTHKGEELVGEVEDNEPTDQDVDSLVPPGGILRRSDSTDEPPSSMVDKSPSIAVEITESPVTAPENHDEVLRSPSRPPVADAKPEKGRNFSIENVWDHIEAPDTNRIPRAMRPAVPATARDTDPKIDKDIDMLLKDDDGDATPPYSPASAMSDDDHYSPRHEEEEDEWKGRVEMNGIASLSATAALVGGPEYVANTKWSDLLTDVLHIDGRIKHDRATEYLCGQKFSKSSSLVMVSLTPTDSMAQTEFKKLFDYFKERDRYAVVGKHLQKCIKDLYIVPVDEKDSLPDWFNVLDPASSIPQNGRQGKLLIVIFVVIRNLVGLPSATPTHASASISPYTQIRHRASDAAPPYTPIAPTPSGMHHQGTPYTPPQQAQQHNFTYQGHNAHQQQYVTTYNGGSYPPNTAHNAHPAPSPASGSLPVPLAEMTQNLVQIFPDMDANQLMMINKILVENPEIQNDPDALAKIIERQMGGS</sequence>
<dbReference type="SUPFAM" id="SSF46942">
    <property type="entry name" value="Elongation factor TFIIS domain 2"/>
    <property type="match status" value="1"/>
</dbReference>
<feature type="compositionally biased region" description="Acidic residues" evidence="1">
    <location>
        <begin position="134"/>
        <end position="146"/>
    </location>
</feature>
<proteinExistence type="predicted"/>
<protein>
    <submittedName>
        <fullName evidence="3">SPOC-domain-containing protein</fullName>
    </submittedName>
</protein>
<dbReference type="Proteomes" id="UP000277580">
    <property type="component" value="Unassembled WGS sequence"/>
</dbReference>
<dbReference type="GO" id="GO:0031564">
    <property type="term" value="P:transcription antitermination"/>
    <property type="evidence" value="ECO:0007669"/>
    <property type="project" value="TreeGrafter"/>
</dbReference>
<dbReference type="GO" id="GO:0006368">
    <property type="term" value="P:transcription elongation by RNA polymerase II"/>
    <property type="evidence" value="ECO:0007669"/>
    <property type="project" value="TreeGrafter"/>
</dbReference>
<dbReference type="InterPro" id="IPR036575">
    <property type="entry name" value="TFIIS_cen_dom_sf"/>
</dbReference>
<dbReference type="InParanoid" id="A0A3N4L8B1"/>
<dbReference type="STRING" id="1392247.A0A3N4L8B1"/>
<reference evidence="3 4" key="1">
    <citation type="journal article" date="2018" name="Nat. Ecol. Evol.">
        <title>Pezizomycetes genomes reveal the molecular basis of ectomycorrhizal truffle lifestyle.</title>
        <authorList>
            <person name="Murat C."/>
            <person name="Payen T."/>
            <person name="Noel B."/>
            <person name="Kuo A."/>
            <person name="Morin E."/>
            <person name="Chen J."/>
            <person name="Kohler A."/>
            <person name="Krizsan K."/>
            <person name="Balestrini R."/>
            <person name="Da Silva C."/>
            <person name="Montanini B."/>
            <person name="Hainaut M."/>
            <person name="Levati E."/>
            <person name="Barry K.W."/>
            <person name="Belfiori B."/>
            <person name="Cichocki N."/>
            <person name="Clum A."/>
            <person name="Dockter R.B."/>
            <person name="Fauchery L."/>
            <person name="Guy J."/>
            <person name="Iotti M."/>
            <person name="Le Tacon F."/>
            <person name="Lindquist E.A."/>
            <person name="Lipzen A."/>
            <person name="Malagnac F."/>
            <person name="Mello A."/>
            <person name="Molinier V."/>
            <person name="Miyauchi S."/>
            <person name="Poulain J."/>
            <person name="Riccioni C."/>
            <person name="Rubini A."/>
            <person name="Sitrit Y."/>
            <person name="Splivallo R."/>
            <person name="Traeger S."/>
            <person name="Wang M."/>
            <person name="Zifcakova L."/>
            <person name="Wipf D."/>
            <person name="Zambonelli A."/>
            <person name="Paolocci F."/>
            <person name="Nowrousian M."/>
            <person name="Ottonello S."/>
            <person name="Baldrian P."/>
            <person name="Spatafora J.W."/>
            <person name="Henrissat B."/>
            <person name="Nagy L.G."/>
            <person name="Aury J.M."/>
            <person name="Wincker P."/>
            <person name="Grigoriev I.V."/>
            <person name="Bonfante P."/>
            <person name="Martin F.M."/>
        </authorList>
    </citation>
    <scope>NUCLEOTIDE SEQUENCE [LARGE SCALE GENOMIC DNA]</scope>
    <source>
        <strain evidence="3 4">CCBAS932</strain>
    </source>
</reference>
<dbReference type="PANTHER" id="PTHR11477:SF11">
    <property type="entry name" value="TRANSCRIPTION FACTOR BYE1"/>
    <property type="match status" value="1"/>
</dbReference>
<dbReference type="EMBL" id="ML119107">
    <property type="protein sequence ID" value="RPB16871.1"/>
    <property type="molecule type" value="Genomic_DNA"/>
</dbReference>
<dbReference type="InterPro" id="IPR003618">
    <property type="entry name" value="TFIIS_cen_dom"/>
</dbReference>
<dbReference type="PANTHER" id="PTHR11477">
    <property type="entry name" value="TRANSCRIPTION FACTOR S-II ZINC FINGER DOMAIN-CONTAINING PROTEIN"/>
    <property type="match status" value="1"/>
</dbReference>
<evidence type="ECO:0000256" key="1">
    <source>
        <dbReference type="SAM" id="MobiDB-lite"/>
    </source>
</evidence>
<dbReference type="Pfam" id="PF07500">
    <property type="entry name" value="TFIIS_M"/>
    <property type="match status" value="1"/>
</dbReference>
<feature type="region of interest" description="Disordered" evidence="1">
    <location>
        <begin position="134"/>
        <end position="209"/>
    </location>
</feature>
<name>A0A3N4L8B1_9PEZI</name>
<feature type="region of interest" description="Disordered" evidence="1">
    <location>
        <begin position="260"/>
        <end position="291"/>
    </location>
</feature>
<dbReference type="AlphaFoldDB" id="A0A3N4L8B1"/>
<feature type="compositionally biased region" description="Low complexity" evidence="1">
    <location>
        <begin position="525"/>
        <end position="544"/>
    </location>
</feature>
<dbReference type="GO" id="GO:0006362">
    <property type="term" value="P:transcription elongation by RNA polymerase I"/>
    <property type="evidence" value="ECO:0007669"/>
    <property type="project" value="TreeGrafter"/>
</dbReference>
<organism evidence="3 4">
    <name type="scientific">Morchella conica CCBAS932</name>
    <dbReference type="NCBI Taxonomy" id="1392247"/>
    <lineage>
        <taxon>Eukaryota</taxon>
        <taxon>Fungi</taxon>
        <taxon>Dikarya</taxon>
        <taxon>Ascomycota</taxon>
        <taxon>Pezizomycotina</taxon>
        <taxon>Pezizomycetes</taxon>
        <taxon>Pezizales</taxon>
        <taxon>Morchellaceae</taxon>
        <taxon>Morchella</taxon>
    </lineage>
</organism>
<gene>
    <name evidence="3" type="ORF">P167DRAFT_551151</name>
</gene>
<dbReference type="OrthoDB" id="79252at2759"/>
<feature type="region of interest" description="Disordered" evidence="1">
    <location>
        <begin position="520"/>
        <end position="544"/>
    </location>
</feature>
<dbReference type="SMART" id="SM00510">
    <property type="entry name" value="TFS2M"/>
    <property type="match status" value="1"/>
</dbReference>
<dbReference type="Pfam" id="PF07744">
    <property type="entry name" value="SPOC"/>
    <property type="match status" value="1"/>
</dbReference>
<evidence type="ECO:0000313" key="4">
    <source>
        <dbReference type="Proteomes" id="UP000277580"/>
    </source>
</evidence>
<keyword evidence="4" id="KW-1185">Reference proteome</keyword>
<dbReference type="Gene3D" id="1.10.472.30">
    <property type="entry name" value="Transcription elongation factor S-II, central domain"/>
    <property type="match status" value="1"/>
</dbReference>
<dbReference type="GO" id="GO:0005634">
    <property type="term" value="C:nucleus"/>
    <property type="evidence" value="ECO:0007669"/>
    <property type="project" value="TreeGrafter"/>
</dbReference>
<dbReference type="PROSITE" id="PS51321">
    <property type="entry name" value="TFIIS_CENTRAL"/>
    <property type="match status" value="1"/>
</dbReference>
<dbReference type="CDD" id="cd21538">
    <property type="entry name" value="SPOC_TFIIS"/>
    <property type="match status" value="1"/>
</dbReference>